<dbReference type="GO" id="GO:0030674">
    <property type="term" value="F:protein-macromolecule adaptor activity"/>
    <property type="evidence" value="ECO:0007669"/>
    <property type="project" value="UniProtKB-ARBA"/>
</dbReference>
<dbReference type="Pfam" id="PF00096">
    <property type="entry name" value="zf-C2H2"/>
    <property type="match status" value="2"/>
</dbReference>
<sequence>MSDKPKLTCRTCLNMNESCFGIFDHYEREKLLSEILIECTSVKVENQDDLPQYMCNNCVEKLISAWDFKLMVINSALTFRTKLERKLDDKQVITVKEELVDEYEQPDLLSDDVKHCDISEIVEVKYAGDSNSNFDDVAKESDPESVTNDTDENPLTTTSEMFSNLVQSPDNGYIFDENGVPLTKDGRKLTGRERENVPIHCKDCNRSFRWKYYKVHLKLHQGDRPFKCDQCDKMFVQAHQLKNHHRVHTDEAPFSCNTCGKTFKNSQNLYVHKAQHTEGRPHKCEKCDKRFKSIHVLKQHRRQHDKDKCS</sequence>
<keyword evidence="1 6" id="KW-0479">Metal-binding</keyword>
<feature type="binding site" evidence="6">
    <location>
        <position position="9"/>
    </location>
    <ligand>
        <name>Zn(2+)</name>
        <dbReference type="ChEBI" id="CHEBI:29105"/>
    </ligand>
</feature>
<dbReference type="FunFam" id="3.30.160.60:FF:000446">
    <property type="entry name" value="Zinc finger protein"/>
    <property type="match status" value="1"/>
</dbReference>
<keyword evidence="2" id="KW-0677">Repeat</keyword>
<organism evidence="10 11">
    <name type="scientific">Popillia japonica</name>
    <name type="common">Japanese beetle</name>
    <dbReference type="NCBI Taxonomy" id="7064"/>
    <lineage>
        <taxon>Eukaryota</taxon>
        <taxon>Metazoa</taxon>
        <taxon>Ecdysozoa</taxon>
        <taxon>Arthropoda</taxon>
        <taxon>Hexapoda</taxon>
        <taxon>Insecta</taxon>
        <taxon>Pterygota</taxon>
        <taxon>Neoptera</taxon>
        <taxon>Endopterygota</taxon>
        <taxon>Coleoptera</taxon>
        <taxon>Polyphaga</taxon>
        <taxon>Scarabaeiformia</taxon>
        <taxon>Scarabaeidae</taxon>
        <taxon>Rutelinae</taxon>
        <taxon>Popillia</taxon>
    </lineage>
</organism>
<dbReference type="AlphaFoldDB" id="A0AAW1MER9"/>
<keyword evidence="11" id="KW-1185">Reference proteome</keyword>
<dbReference type="PROSITE" id="PS00028">
    <property type="entry name" value="ZINC_FINGER_C2H2_1"/>
    <property type="match status" value="3"/>
</dbReference>
<dbReference type="GO" id="GO:0005634">
    <property type="term" value="C:nucleus"/>
    <property type="evidence" value="ECO:0007669"/>
    <property type="project" value="InterPro"/>
</dbReference>
<dbReference type="GO" id="GO:0000977">
    <property type="term" value="F:RNA polymerase II transcription regulatory region sequence-specific DNA binding"/>
    <property type="evidence" value="ECO:0007669"/>
    <property type="project" value="TreeGrafter"/>
</dbReference>
<dbReference type="GO" id="GO:0000981">
    <property type="term" value="F:DNA-binding transcription factor activity, RNA polymerase II-specific"/>
    <property type="evidence" value="ECO:0007669"/>
    <property type="project" value="TreeGrafter"/>
</dbReference>
<evidence type="ECO:0000256" key="5">
    <source>
        <dbReference type="PROSITE-ProRule" id="PRU00042"/>
    </source>
</evidence>
<comment type="caution">
    <text evidence="10">The sequence shown here is derived from an EMBL/GenBank/DDBJ whole genome shotgun (WGS) entry which is preliminary data.</text>
</comment>
<dbReference type="PROSITE" id="PS50157">
    <property type="entry name" value="ZINC_FINGER_C2H2_2"/>
    <property type="match status" value="3"/>
</dbReference>
<dbReference type="PANTHER" id="PTHR14196">
    <property type="entry name" value="ODD-SKIPPED - RELATED"/>
    <property type="match status" value="1"/>
</dbReference>
<dbReference type="InterPro" id="IPR012934">
    <property type="entry name" value="Znf_AD"/>
</dbReference>
<dbReference type="SUPFAM" id="SSF57667">
    <property type="entry name" value="beta-beta-alpha zinc fingers"/>
    <property type="match status" value="2"/>
</dbReference>
<dbReference type="GO" id="GO:0008270">
    <property type="term" value="F:zinc ion binding"/>
    <property type="evidence" value="ECO:0007669"/>
    <property type="project" value="UniProtKB-UniRule"/>
</dbReference>
<evidence type="ECO:0000256" key="6">
    <source>
        <dbReference type="PROSITE-ProRule" id="PRU01263"/>
    </source>
</evidence>
<dbReference type="EMBL" id="JASPKY010000054">
    <property type="protein sequence ID" value="KAK9744839.1"/>
    <property type="molecule type" value="Genomic_DNA"/>
</dbReference>
<dbReference type="FunFam" id="3.30.160.60:FF:000688">
    <property type="entry name" value="zinc finger protein 197 isoform X1"/>
    <property type="match status" value="1"/>
</dbReference>
<proteinExistence type="predicted"/>
<feature type="domain" description="C2H2-type" evidence="8">
    <location>
        <begin position="282"/>
        <end position="309"/>
    </location>
</feature>
<evidence type="ECO:0000256" key="3">
    <source>
        <dbReference type="ARBA" id="ARBA00022771"/>
    </source>
</evidence>
<keyword evidence="3 5" id="KW-0863">Zinc-finger</keyword>
<evidence type="ECO:0000256" key="4">
    <source>
        <dbReference type="ARBA" id="ARBA00022833"/>
    </source>
</evidence>
<gene>
    <name evidence="10" type="ORF">QE152_g7418</name>
</gene>
<accession>A0AAW1MER9</accession>
<dbReference type="PROSITE" id="PS51915">
    <property type="entry name" value="ZAD"/>
    <property type="match status" value="1"/>
</dbReference>
<feature type="domain" description="C2H2-type" evidence="8">
    <location>
        <begin position="226"/>
        <end position="253"/>
    </location>
</feature>
<dbReference type="SMART" id="SM00355">
    <property type="entry name" value="ZnF_C2H2"/>
    <property type="match status" value="4"/>
</dbReference>
<evidence type="ECO:0000313" key="11">
    <source>
        <dbReference type="Proteomes" id="UP001458880"/>
    </source>
</evidence>
<dbReference type="InterPro" id="IPR036236">
    <property type="entry name" value="Znf_C2H2_sf"/>
</dbReference>
<evidence type="ECO:0000256" key="2">
    <source>
        <dbReference type="ARBA" id="ARBA00022737"/>
    </source>
</evidence>
<dbReference type="InterPro" id="IPR050717">
    <property type="entry name" value="C2H2-ZF_Transcription_Reg"/>
</dbReference>
<dbReference type="SMART" id="SM00868">
    <property type="entry name" value="zf-AD"/>
    <property type="match status" value="1"/>
</dbReference>
<name>A0AAW1MER9_POPJA</name>
<protein>
    <submittedName>
        <fullName evidence="10">Zinc-finger associated domain (Zf-AD)</fullName>
    </submittedName>
</protein>
<feature type="domain" description="ZAD" evidence="9">
    <location>
        <begin position="7"/>
        <end position="82"/>
    </location>
</feature>
<dbReference type="SUPFAM" id="SSF57716">
    <property type="entry name" value="Glucocorticoid receptor-like (DNA-binding domain)"/>
    <property type="match status" value="1"/>
</dbReference>
<dbReference type="Gene3D" id="3.30.160.60">
    <property type="entry name" value="Classic Zinc Finger"/>
    <property type="match status" value="3"/>
</dbReference>
<dbReference type="Proteomes" id="UP001458880">
    <property type="component" value="Unassembled WGS sequence"/>
</dbReference>
<evidence type="ECO:0000256" key="1">
    <source>
        <dbReference type="ARBA" id="ARBA00022723"/>
    </source>
</evidence>
<dbReference type="PANTHER" id="PTHR14196:SF12">
    <property type="entry name" value="ZINC FINGER PROTEIN 208-LIKE"/>
    <property type="match status" value="1"/>
</dbReference>
<feature type="compositionally biased region" description="Polar residues" evidence="7">
    <location>
        <begin position="144"/>
        <end position="153"/>
    </location>
</feature>
<evidence type="ECO:0000259" key="9">
    <source>
        <dbReference type="PROSITE" id="PS51915"/>
    </source>
</evidence>
<feature type="binding site" evidence="6">
    <location>
        <position position="58"/>
    </location>
    <ligand>
        <name>Zn(2+)</name>
        <dbReference type="ChEBI" id="CHEBI:29105"/>
    </ligand>
</feature>
<feature type="region of interest" description="Disordered" evidence="7">
    <location>
        <begin position="133"/>
        <end position="153"/>
    </location>
</feature>
<dbReference type="Gene3D" id="3.40.1800.20">
    <property type="match status" value="1"/>
</dbReference>
<reference evidence="10 11" key="1">
    <citation type="journal article" date="2024" name="BMC Genomics">
        <title>De novo assembly and annotation of Popillia japonica's genome with initial clues to its potential as an invasive pest.</title>
        <authorList>
            <person name="Cucini C."/>
            <person name="Boschi S."/>
            <person name="Funari R."/>
            <person name="Cardaioli E."/>
            <person name="Iannotti N."/>
            <person name="Marturano G."/>
            <person name="Paoli F."/>
            <person name="Bruttini M."/>
            <person name="Carapelli A."/>
            <person name="Frati F."/>
            <person name="Nardi F."/>
        </authorList>
    </citation>
    <scope>NUCLEOTIDE SEQUENCE [LARGE SCALE GENOMIC DNA]</scope>
    <source>
        <strain evidence="10">DMR45628</strain>
    </source>
</reference>
<evidence type="ECO:0000259" key="8">
    <source>
        <dbReference type="PROSITE" id="PS50157"/>
    </source>
</evidence>
<evidence type="ECO:0000256" key="7">
    <source>
        <dbReference type="SAM" id="MobiDB-lite"/>
    </source>
</evidence>
<evidence type="ECO:0000313" key="10">
    <source>
        <dbReference type="EMBL" id="KAK9744839.1"/>
    </source>
</evidence>
<feature type="binding site" evidence="6">
    <location>
        <position position="12"/>
    </location>
    <ligand>
        <name>Zn(2+)</name>
        <dbReference type="ChEBI" id="CHEBI:29105"/>
    </ligand>
</feature>
<dbReference type="Pfam" id="PF07776">
    <property type="entry name" value="zf-AD"/>
    <property type="match status" value="1"/>
</dbReference>
<feature type="binding site" evidence="6">
    <location>
        <position position="55"/>
    </location>
    <ligand>
        <name>Zn(2+)</name>
        <dbReference type="ChEBI" id="CHEBI:29105"/>
    </ligand>
</feature>
<dbReference type="InterPro" id="IPR013087">
    <property type="entry name" value="Znf_C2H2_type"/>
</dbReference>
<keyword evidence="4 6" id="KW-0862">Zinc</keyword>
<feature type="domain" description="C2H2-type" evidence="8">
    <location>
        <begin position="254"/>
        <end position="281"/>
    </location>
</feature>